<dbReference type="EMBL" id="CM047739">
    <property type="protein sequence ID" value="KAJ0043522.1"/>
    <property type="molecule type" value="Genomic_DNA"/>
</dbReference>
<accession>A0ACC0YY05</accession>
<protein>
    <submittedName>
        <fullName evidence="1">Uncharacterized protein</fullName>
    </submittedName>
</protein>
<evidence type="ECO:0000313" key="1">
    <source>
        <dbReference type="EMBL" id="KAJ0043522.1"/>
    </source>
</evidence>
<gene>
    <name evidence="1" type="ORF">Pint_19516</name>
</gene>
<reference evidence="2" key="1">
    <citation type="journal article" date="2023" name="G3 (Bethesda)">
        <title>Genome assembly and association tests identify interacting loci associated with vigor, precocity, and sex in interspecific pistachio rootstocks.</title>
        <authorList>
            <person name="Palmer W."/>
            <person name="Jacygrad E."/>
            <person name="Sagayaradj S."/>
            <person name="Cavanaugh K."/>
            <person name="Han R."/>
            <person name="Bertier L."/>
            <person name="Beede B."/>
            <person name="Kafkas S."/>
            <person name="Golino D."/>
            <person name="Preece J."/>
            <person name="Michelmore R."/>
        </authorList>
    </citation>
    <scope>NUCLEOTIDE SEQUENCE [LARGE SCALE GENOMIC DNA]</scope>
</reference>
<keyword evidence="2" id="KW-1185">Reference proteome</keyword>
<proteinExistence type="predicted"/>
<evidence type="ECO:0000313" key="2">
    <source>
        <dbReference type="Proteomes" id="UP001163603"/>
    </source>
</evidence>
<comment type="caution">
    <text evidence="1">The sequence shown here is derived from an EMBL/GenBank/DDBJ whole genome shotgun (WGS) entry which is preliminary data.</text>
</comment>
<organism evidence="1 2">
    <name type="scientific">Pistacia integerrima</name>
    <dbReference type="NCBI Taxonomy" id="434235"/>
    <lineage>
        <taxon>Eukaryota</taxon>
        <taxon>Viridiplantae</taxon>
        <taxon>Streptophyta</taxon>
        <taxon>Embryophyta</taxon>
        <taxon>Tracheophyta</taxon>
        <taxon>Spermatophyta</taxon>
        <taxon>Magnoliopsida</taxon>
        <taxon>eudicotyledons</taxon>
        <taxon>Gunneridae</taxon>
        <taxon>Pentapetalae</taxon>
        <taxon>rosids</taxon>
        <taxon>malvids</taxon>
        <taxon>Sapindales</taxon>
        <taxon>Anacardiaceae</taxon>
        <taxon>Pistacia</taxon>
    </lineage>
</organism>
<name>A0ACC0YY05_9ROSI</name>
<sequence>MYTVKILRNILKIVTFFSLLLTIDTFFCCIFGQIASHYVERGANYIPGRICVLELVLHAVTGANVFHQELMGTESFVAGARLI</sequence>
<dbReference type="Proteomes" id="UP001163603">
    <property type="component" value="Chromosome 4"/>
</dbReference>